<dbReference type="InterPro" id="IPR058163">
    <property type="entry name" value="LysR-type_TF_proteobact-type"/>
</dbReference>
<dbReference type="CDD" id="cd08422">
    <property type="entry name" value="PBP2_CrgA_like"/>
    <property type="match status" value="1"/>
</dbReference>
<dbReference type="InterPro" id="IPR005119">
    <property type="entry name" value="LysR_subst-bd"/>
</dbReference>
<evidence type="ECO:0000256" key="3">
    <source>
        <dbReference type="ARBA" id="ARBA00023125"/>
    </source>
</evidence>
<evidence type="ECO:0000259" key="5">
    <source>
        <dbReference type="PROSITE" id="PS50931"/>
    </source>
</evidence>
<dbReference type="AlphaFoldDB" id="A0A1I4KWQ7"/>
<feature type="domain" description="HTH lysR-type" evidence="5">
    <location>
        <begin position="11"/>
        <end position="68"/>
    </location>
</feature>
<dbReference type="Proteomes" id="UP000199470">
    <property type="component" value="Unassembled WGS sequence"/>
</dbReference>
<keyword evidence="4" id="KW-0804">Transcription</keyword>
<protein>
    <submittedName>
        <fullName evidence="6">DNA-binding transcriptional regulator, LysR family</fullName>
    </submittedName>
</protein>
<dbReference type="PANTHER" id="PTHR30537:SF5">
    <property type="entry name" value="HTH-TYPE TRANSCRIPTIONAL ACTIVATOR TTDR-RELATED"/>
    <property type="match status" value="1"/>
</dbReference>
<dbReference type="PANTHER" id="PTHR30537">
    <property type="entry name" value="HTH-TYPE TRANSCRIPTIONAL REGULATOR"/>
    <property type="match status" value="1"/>
</dbReference>
<dbReference type="PROSITE" id="PS50931">
    <property type="entry name" value="HTH_LYSR"/>
    <property type="match status" value="1"/>
</dbReference>
<dbReference type="GO" id="GO:0003677">
    <property type="term" value="F:DNA binding"/>
    <property type="evidence" value="ECO:0007669"/>
    <property type="project" value="UniProtKB-KW"/>
</dbReference>
<dbReference type="GO" id="GO:0003700">
    <property type="term" value="F:DNA-binding transcription factor activity"/>
    <property type="evidence" value="ECO:0007669"/>
    <property type="project" value="InterPro"/>
</dbReference>
<dbReference type="Pfam" id="PF00126">
    <property type="entry name" value="HTH_1"/>
    <property type="match status" value="1"/>
</dbReference>
<dbReference type="Gene3D" id="1.10.10.10">
    <property type="entry name" value="Winged helix-like DNA-binding domain superfamily/Winged helix DNA-binding domain"/>
    <property type="match status" value="1"/>
</dbReference>
<evidence type="ECO:0000256" key="1">
    <source>
        <dbReference type="ARBA" id="ARBA00009437"/>
    </source>
</evidence>
<evidence type="ECO:0000313" key="6">
    <source>
        <dbReference type="EMBL" id="SFL83222.1"/>
    </source>
</evidence>
<keyword evidence="3 6" id="KW-0238">DNA-binding</keyword>
<dbReference type="InterPro" id="IPR036388">
    <property type="entry name" value="WH-like_DNA-bd_sf"/>
</dbReference>
<proteinExistence type="inferred from homology"/>
<reference evidence="6 7" key="1">
    <citation type="submission" date="2016-10" db="EMBL/GenBank/DDBJ databases">
        <authorList>
            <person name="de Groot N.N."/>
        </authorList>
    </citation>
    <scope>NUCLEOTIDE SEQUENCE [LARGE SCALE GENOMIC DNA]</scope>
    <source>
        <strain evidence="6 7">ATCC 43154</strain>
    </source>
</reference>
<keyword evidence="2" id="KW-0805">Transcription regulation</keyword>
<accession>A0A1I4KWQ7</accession>
<dbReference type="RefSeq" id="WP_093386255.1">
    <property type="nucleotide sequence ID" value="NZ_FOTW01000008.1"/>
</dbReference>
<dbReference type="Pfam" id="PF03466">
    <property type="entry name" value="LysR_substrate"/>
    <property type="match status" value="1"/>
</dbReference>
<dbReference type="STRING" id="758825.SAMN02982985_01685"/>
<keyword evidence="7" id="KW-1185">Reference proteome</keyword>
<sequence>MANPEHKSGIDRFGVIRLFLDAAQLGSFSAAGRKQGMSPAASSACIQRLEASLKVKLFERTTRQLRLTEEGRIYQHFSEQALALMVEAEASLHAGSDVVRGTVKISAPSDIGRNVLLPMLDAFRDLHPELRYALVLTDATSNLVQDDIDLAIRYGQLPDSDMVARLLAPSRRVVCVAPALAARVGLPQTPQQLAELPAIVLVTPLGAMNEWRYTAPATVAADASDKAPGRRAHSVRVQHYNQSNDGEIVRKWAVAGRGFAYKSILDIADDLRAGRLQTVLDDYFTDSAPLNLLYHRNRFQPPRIALLIDFLLDRFGRLVS</sequence>
<gene>
    <name evidence="6" type="ORF">SAMN02982985_01685</name>
</gene>
<dbReference type="InterPro" id="IPR036390">
    <property type="entry name" value="WH_DNA-bd_sf"/>
</dbReference>
<organism evidence="6 7">
    <name type="scientific">Rugamonas rubra</name>
    <dbReference type="NCBI Taxonomy" id="758825"/>
    <lineage>
        <taxon>Bacteria</taxon>
        <taxon>Pseudomonadati</taxon>
        <taxon>Pseudomonadota</taxon>
        <taxon>Betaproteobacteria</taxon>
        <taxon>Burkholderiales</taxon>
        <taxon>Oxalobacteraceae</taxon>
        <taxon>Telluria group</taxon>
        <taxon>Rugamonas</taxon>
    </lineage>
</organism>
<dbReference type="SUPFAM" id="SSF46785">
    <property type="entry name" value="Winged helix' DNA-binding domain"/>
    <property type="match status" value="1"/>
</dbReference>
<dbReference type="Gene3D" id="3.40.190.290">
    <property type="match status" value="1"/>
</dbReference>
<comment type="similarity">
    <text evidence="1">Belongs to the LysR transcriptional regulatory family.</text>
</comment>
<dbReference type="SUPFAM" id="SSF53850">
    <property type="entry name" value="Periplasmic binding protein-like II"/>
    <property type="match status" value="1"/>
</dbReference>
<evidence type="ECO:0000313" key="7">
    <source>
        <dbReference type="Proteomes" id="UP000199470"/>
    </source>
</evidence>
<evidence type="ECO:0000256" key="4">
    <source>
        <dbReference type="ARBA" id="ARBA00023163"/>
    </source>
</evidence>
<dbReference type="EMBL" id="FOTW01000008">
    <property type="protein sequence ID" value="SFL83222.1"/>
    <property type="molecule type" value="Genomic_DNA"/>
</dbReference>
<name>A0A1I4KWQ7_9BURK</name>
<dbReference type="OrthoDB" id="9786526at2"/>
<evidence type="ECO:0000256" key="2">
    <source>
        <dbReference type="ARBA" id="ARBA00023015"/>
    </source>
</evidence>
<dbReference type="InterPro" id="IPR000847">
    <property type="entry name" value="LysR_HTH_N"/>
</dbReference>